<dbReference type="EMBL" id="Y13383">
    <property type="protein sequence ID" value="CAC79586.1"/>
    <property type="molecule type" value="Genomic_DNA"/>
</dbReference>
<organism evidence="1">
    <name type="scientific">Bordetella pertussis</name>
    <dbReference type="NCBI Taxonomy" id="520"/>
    <lineage>
        <taxon>Bacteria</taxon>
        <taxon>Pseudomonadati</taxon>
        <taxon>Pseudomonadota</taxon>
        <taxon>Betaproteobacteria</taxon>
        <taxon>Burkholderiales</taxon>
        <taxon>Alcaligenaceae</taxon>
        <taxon>Bordetella</taxon>
    </lineage>
</organism>
<proteinExistence type="predicted"/>
<sequence>MVARGPCAPPGVVPIRRVVSFTEDVQRVVSECSGSDRDPTLVSEVNNCRIKPAVSILVT</sequence>
<evidence type="ECO:0000313" key="1">
    <source>
        <dbReference type="EMBL" id="CAC79586.1"/>
    </source>
</evidence>
<dbReference type="AlphaFoldDB" id="Q84CQ6"/>
<reference evidence="1" key="1">
    <citation type="journal article" date="2001" name="Zentralbl. Bakteriol.">
        <title>Characterization of the Type III secretion locus of Bordetella pertussis.</title>
        <authorList>
            <person name="Fauconnier A."/>
            <person name="Veithen A."/>
            <person name="Gueirard P."/>
            <person name="Antoine R."/>
            <person name="Wacheul L."/>
            <person name="Locht C."/>
            <person name="Bollen A."/>
            <person name="Godfroid E."/>
        </authorList>
    </citation>
    <scope>NUCLEOTIDE SEQUENCE</scope>
    <source>
        <strain evidence="1">Tohama I</strain>
    </source>
</reference>
<name>Q84CQ6_BORPT</name>
<protein>
    <submittedName>
        <fullName evidence="1">Uncharacterized protein</fullName>
    </submittedName>
</protein>
<accession>Q84CQ6</accession>